<protein>
    <recommendedName>
        <fullName evidence="5">DUF4367 domain-containing protein</fullName>
    </recommendedName>
</protein>
<dbReference type="AlphaFoldDB" id="A0A1I2EEH1"/>
<evidence type="ECO:0000256" key="1">
    <source>
        <dbReference type="SAM" id="MobiDB-lite"/>
    </source>
</evidence>
<gene>
    <name evidence="3" type="ORF">SAMN05421541_104366</name>
</gene>
<dbReference type="OrthoDB" id="5180342at2"/>
<reference evidence="3 4" key="1">
    <citation type="submission" date="2016-10" db="EMBL/GenBank/DDBJ databases">
        <authorList>
            <person name="de Groot N.N."/>
        </authorList>
    </citation>
    <scope>NUCLEOTIDE SEQUENCE [LARGE SCALE GENOMIC DNA]</scope>
    <source>
        <strain evidence="3 4">DSM 43019</strain>
    </source>
</reference>
<evidence type="ECO:0008006" key="5">
    <source>
        <dbReference type="Google" id="ProtNLM"/>
    </source>
</evidence>
<dbReference type="Proteomes" id="UP000199645">
    <property type="component" value="Unassembled WGS sequence"/>
</dbReference>
<organism evidence="3 4">
    <name type="scientific">Actinoplanes philippinensis</name>
    <dbReference type="NCBI Taxonomy" id="35752"/>
    <lineage>
        <taxon>Bacteria</taxon>
        <taxon>Bacillati</taxon>
        <taxon>Actinomycetota</taxon>
        <taxon>Actinomycetes</taxon>
        <taxon>Micromonosporales</taxon>
        <taxon>Micromonosporaceae</taxon>
        <taxon>Actinoplanes</taxon>
    </lineage>
</organism>
<dbReference type="EMBL" id="FONV01000004">
    <property type="protein sequence ID" value="SFE90640.1"/>
    <property type="molecule type" value="Genomic_DNA"/>
</dbReference>
<proteinExistence type="predicted"/>
<keyword evidence="4" id="KW-1185">Reference proteome</keyword>
<evidence type="ECO:0000313" key="3">
    <source>
        <dbReference type="EMBL" id="SFE90640.1"/>
    </source>
</evidence>
<accession>A0A1I2EEH1</accession>
<dbReference type="RefSeq" id="WP_093613124.1">
    <property type="nucleotide sequence ID" value="NZ_BOMT01000029.1"/>
</dbReference>
<keyword evidence="2" id="KW-0812">Transmembrane</keyword>
<keyword evidence="2" id="KW-0472">Membrane</keyword>
<feature type="compositionally biased region" description="Basic and acidic residues" evidence="1">
    <location>
        <begin position="1"/>
        <end position="14"/>
    </location>
</feature>
<feature type="region of interest" description="Disordered" evidence="1">
    <location>
        <begin position="1"/>
        <end position="24"/>
    </location>
</feature>
<dbReference type="STRING" id="35752.SAMN05421541_104366"/>
<feature type="transmembrane region" description="Helical" evidence="2">
    <location>
        <begin position="89"/>
        <end position="111"/>
    </location>
</feature>
<evidence type="ECO:0000256" key="2">
    <source>
        <dbReference type="SAM" id="Phobius"/>
    </source>
</evidence>
<sequence>MRHPGDGLLRRLLDEPDGVADSDRSHVDDCATCGPRLAQVSGDALDVGAALSFDGDVDVDAGWERLLAGLENAPARPVKRRGRSVRTPVVAVAGVLALLGGASAAAAGNWFPIFRTEQVAPITVPQADLVQLPELDEFGTMRVESRPEVRDVGDARAAREATGLASPRITDLPTGVAGQPRFLVGDRVLGVFTFDRAKAEKALGRPIPEPPAGLVATEFRLTAGPGLAAVWPGNSGAPALMIGRVVAPKAFSNGIPFETARDYLLSLPGLPTSVSSQLKAFTKEGGTLPLIVNQASESSFTTTVGKAPATVLSTSGGAVSAVLWVQDGFVNAVGGSLSTGEVLRVAREIRWAQ</sequence>
<evidence type="ECO:0000313" key="4">
    <source>
        <dbReference type="Proteomes" id="UP000199645"/>
    </source>
</evidence>
<name>A0A1I2EEH1_9ACTN</name>
<keyword evidence="2" id="KW-1133">Transmembrane helix</keyword>